<dbReference type="GO" id="GO:0006508">
    <property type="term" value="P:proteolysis"/>
    <property type="evidence" value="ECO:0007669"/>
    <property type="project" value="InterPro"/>
</dbReference>
<dbReference type="Pfam" id="PF13365">
    <property type="entry name" value="Trypsin_2"/>
    <property type="match status" value="1"/>
</dbReference>
<evidence type="ECO:0000259" key="2">
    <source>
        <dbReference type="PROSITE" id="PS50006"/>
    </source>
</evidence>
<evidence type="ECO:0000313" key="3">
    <source>
        <dbReference type="EMBL" id="VAW75551.1"/>
    </source>
</evidence>
<dbReference type="Pfam" id="PF00498">
    <property type="entry name" value="FHA"/>
    <property type="match status" value="1"/>
</dbReference>
<dbReference type="AlphaFoldDB" id="A0A3B0Y7F3"/>
<sequence>MTRRFQFFLFLTFGLLTLMFSNVYSINKNYLNGLKSGVLLVGACKEVVDYESMPGDQKKILRIKYGARTFDSYIAAIVKQKKFCTLFKSRKPYHVYVRIDSGSSFLISNKGYLVTNYHVVTQYQNIVVHDGGPLAVTLRPAKIVWKSKEYDLAILKVNHLNPGRVPLSLANTSVINSLINEEVWSLGFTGASTKTIAKAESLEVKTDKGVVRSKPEDRYLGTNTPVTTIEHSAFIHFGNSGGPLVDYCGRVIGVNQGGPKKITGIGWAIHIKHLISALKLNNIRYKSSTKACDFYSGTSLLSRSLVIWLVVGMLLIIILMLVWLYRRSVIRPVGLTQFVRHEMSRYFKRSNQSTRNDKNVLNSTTETPQLVFATLKGVGNMSGSQLVLRGDGEIILGRADEAGLHVASDAVGRLHARLQWQHCSQSIWIEDLNSTNGTFLESRQRIWPGKKKLIKGSLGFYLAEPDNAFKIVFRE</sequence>
<dbReference type="PANTHER" id="PTHR43019:SF23">
    <property type="entry name" value="PROTEASE DO-LIKE 5, CHLOROPLASTIC"/>
    <property type="match status" value="1"/>
</dbReference>
<dbReference type="SUPFAM" id="SSF50494">
    <property type="entry name" value="Trypsin-like serine proteases"/>
    <property type="match status" value="1"/>
</dbReference>
<dbReference type="InterPro" id="IPR001940">
    <property type="entry name" value="Peptidase_S1C"/>
</dbReference>
<dbReference type="InterPro" id="IPR009003">
    <property type="entry name" value="Peptidase_S1_PA"/>
</dbReference>
<gene>
    <name evidence="3" type="ORF">MNBD_GAMMA12-2756</name>
</gene>
<dbReference type="PRINTS" id="PR00834">
    <property type="entry name" value="PROTEASES2C"/>
</dbReference>
<keyword evidence="1" id="KW-0812">Transmembrane</keyword>
<organism evidence="3">
    <name type="scientific">hydrothermal vent metagenome</name>
    <dbReference type="NCBI Taxonomy" id="652676"/>
    <lineage>
        <taxon>unclassified sequences</taxon>
        <taxon>metagenomes</taxon>
        <taxon>ecological metagenomes</taxon>
    </lineage>
</organism>
<dbReference type="Gene3D" id="2.60.200.20">
    <property type="match status" value="1"/>
</dbReference>
<dbReference type="SMART" id="SM00240">
    <property type="entry name" value="FHA"/>
    <property type="match status" value="1"/>
</dbReference>
<dbReference type="InterPro" id="IPR008984">
    <property type="entry name" value="SMAD_FHA_dom_sf"/>
</dbReference>
<name>A0A3B0Y7F3_9ZZZZ</name>
<evidence type="ECO:0000256" key="1">
    <source>
        <dbReference type="SAM" id="Phobius"/>
    </source>
</evidence>
<proteinExistence type="predicted"/>
<protein>
    <recommendedName>
        <fullName evidence="2">FHA domain-containing protein</fullName>
    </recommendedName>
</protein>
<dbReference type="PANTHER" id="PTHR43019">
    <property type="entry name" value="SERINE ENDOPROTEASE DEGS"/>
    <property type="match status" value="1"/>
</dbReference>
<reference evidence="3" key="1">
    <citation type="submission" date="2018-06" db="EMBL/GenBank/DDBJ databases">
        <authorList>
            <person name="Zhirakovskaya E."/>
        </authorList>
    </citation>
    <scope>NUCLEOTIDE SEQUENCE</scope>
</reference>
<accession>A0A3B0Y7F3</accession>
<feature type="transmembrane region" description="Helical" evidence="1">
    <location>
        <begin position="305"/>
        <end position="325"/>
    </location>
</feature>
<keyword evidence="1" id="KW-1133">Transmembrane helix</keyword>
<dbReference type="InterPro" id="IPR000253">
    <property type="entry name" value="FHA_dom"/>
</dbReference>
<dbReference type="CDD" id="cd00060">
    <property type="entry name" value="FHA"/>
    <property type="match status" value="1"/>
</dbReference>
<dbReference type="PROSITE" id="PS50006">
    <property type="entry name" value="FHA_DOMAIN"/>
    <property type="match status" value="1"/>
</dbReference>
<feature type="domain" description="FHA" evidence="2">
    <location>
        <begin position="394"/>
        <end position="445"/>
    </location>
</feature>
<dbReference type="Gene3D" id="2.40.10.120">
    <property type="match status" value="1"/>
</dbReference>
<dbReference type="SUPFAM" id="SSF49879">
    <property type="entry name" value="SMAD/FHA domain"/>
    <property type="match status" value="1"/>
</dbReference>
<keyword evidence="1" id="KW-0472">Membrane</keyword>
<dbReference type="EMBL" id="UOFL01000086">
    <property type="protein sequence ID" value="VAW75551.1"/>
    <property type="molecule type" value="Genomic_DNA"/>
</dbReference>
<dbReference type="GO" id="GO:0004252">
    <property type="term" value="F:serine-type endopeptidase activity"/>
    <property type="evidence" value="ECO:0007669"/>
    <property type="project" value="InterPro"/>
</dbReference>